<dbReference type="AlphaFoldDB" id="A0A0X8JIU9"/>
<protein>
    <recommendedName>
        <fullName evidence="2">Zinc finger/thioredoxin putative domain-containing protein</fullName>
    </recommendedName>
</protein>
<dbReference type="RefSeq" id="WP_062251962.1">
    <property type="nucleotide sequence ID" value="NZ_CP014229.1"/>
</dbReference>
<keyword evidence="1" id="KW-0472">Membrane</keyword>
<sequence>MEVKCPHCTSRFNLPDNLAKPGVKLRCSVCKTVFPFAPEPEAVLPGEDELPDMQERPSGGRRKFWVALALILLCLGGGAYWYFGARHPDTPPTEQELAKKVELLTMRNVRQYYVDNEKVKGRVFVIEGRVVNEFPQPKELITVEAAIYDKNKKPLATKTQLAGTQLSLFQLQVLSEKEMESFLNNKVEILANNTNVRHGGEVPFMVLFYTPPEDVAEFGVKIVDVKDVPEAEK</sequence>
<name>A0A0X8JIU9_9BACT</name>
<keyword evidence="1" id="KW-1133">Transmembrane helix</keyword>
<gene>
    <name evidence="3" type="ORF">AXF13_05500</name>
</gene>
<reference evidence="4" key="1">
    <citation type="submission" date="2016-02" db="EMBL/GenBank/DDBJ databases">
        <authorList>
            <person name="Holder M.E."/>
            <person name="Ajami N.J."/>
            <person name="Petrosino J.F."/>
        </authorList>
    </citation>
    <scope>NUCLEOTIDE SEQUENCE [LARGE SCALE GENOMIC DNA]</scope>
    <source>
        <strain evidence="4">CCUG 45958</strain>
    </source>
</reference>
<dbReference type="InterPro" id="IPR011723">
    <property type="entry name" value="Znf/thioredoxin_put"/>
</dbReference>
<dbReference type="InterPro" id="IPR021834">
    <property type="entry name" value="DUF3426"/>
</dbReference>
<dbReference type="STRING" id="44742.AXF13_05500"/>
<dbReference type="KEGG" id="dfi:AXF13_05500"/>
<dbReference type="NCBIfam" id="TIGR02098">
    <property type="entry name" value="MJ0042_CXXC"/>
    <property type="match status" value="1"/>
</dbReference>
<evidence type="ECO:0000313" key="4">
    <source>
        <dbReference type="Proteomes" id="UP000069241"/>
    </source>
</evidence>
<proteinExistence type="predicted"/>
<dbReference type="Pfam" id="PF13717">
    <property type="entry name" value="Zn_ribbon_4"/>
    <property type="match status" value="1"/>
</dbReference>
<dbReference type="Proteomes" id="UP000069241">
    <property type="component" value="Chromosome"/>
</dbReference>
<evidence type="ECO:0000313" key="3">
    <source>
        <dbReference type="EMBL" id="AMD89610.1"/>
    </source>
</evidence>
<organism evidence="3 4">
    <name type="scientific">Desulfovibrio fairfieldensis</name>
    <dbReference type="NCBI Taxonomy" id="44742"/>
    <lineage>
        <taxon>Bacteria</taxon>
        <taxon>Pseudomonadati</taxon>
        <taxon>Thermodesulfobacteriota</taxon>
        <taxon>Desulfovibrionia</taxon>
        <taxon>Desulfovibrionales</taxon>
        <taxon>Desulfovibrionaceae</taxon>
        <taxon>Desulfovibrio</taxon>
    </lineage>
</organism>
<feature type="transmembrane region" description="Helical" evidence="1">
    <location>
        <begin position="64"/>
        <end position="83"/>
    </location>
</feature>
<evidence type="ECO:0000256" key="1">
    <source>
        <dbReference type="SAM" id="Phobius"/>
    </source>
</evidence>
<keyword evidence="4" id="KW-1185">Reference proteome</keyword>
<dbReference type="Pfam" id="PF11906">
    <property type="entry name" value="DUF3426"/>
    <property type="match status" value="1"/>
</dbReference>
<dbReference type="EMBL" id="CP014229">
    <property type="protein sequence ID" value="AMD89610.1"/>
    <property type="molecule type" value="Genomic_DNA"/>
</dbReference>
<evidence type="ECO:0000259" key="2">
    <source>
        <dbReference type="Pfam" id="PF13717"/>
    </source>
</evidence>
<feature type="domain" description="Zinc finger/thioredoxin putative" evidence="2">
    <location>
        <begin position="1"/>
        <end position="35"/>
    </location>
</feature>
<accession>A0A0X8JIU9</accession>
<keyword evidence="1" id="KW-0812">Transmembrane</keyword>